<accession>A0A9X4B2V5</accession>
<dbReference type="EMBL" id="JAMRYU010000010">
    <property type="protein sequence ID" value="MDC4240668.1"/>
    <property type="molecule type" value="Genomic_DNA"/>
</dbReference>
<proteinExistence type="predicted"/>
<protein>
    <submittedName>
        <fullName evidence="2">DUF4097 domain-containing protein</fullName>
    </submittedName>
</protein>
<organism evidence="2 3">
    <name type="scientific">Clostridium tertium</name>
    <dbReference type="NCBI Taxonomy" id="1559"/>
    <lineage>
        <taxon>Bacteria</taxon>
        <taxon>Bacillati</taxon>
        <taxon>Bacillota</taxon>
        <taxon>Clostridia</taxon>
        <taxon>Eubacteriales</taxon>
        <taxon>Clostridiaceae</taxon>
        <taxon>Clostridium</taxon>
    </lineage>
</organism>
<reference evidence="2" key="1">
    <citation type="submission" date="2022-05" db="EMBL/GenBank/DDBJ databases">
        <title>Draft genome sequence of Clostridium tertium strain CP3 isolated from Peru.</title>
        <authorList>
            <person name="Hurtado R."/>
            <person name="Lima L."/>
            <person name="Sousa T."/>
            <person name="Jaiswal A.K."/>
            <person name="Tiwari S."/>
            <person name="Maturrano L."/>
            <person name="Brenig B."/>
            <person name="Azevedo V."/>
        </authorList>
    </citation>
    <scope>NUCLEOTIDE SEQUENCE</scope>
    <source>
        <strain evidence="2">CP3</strain>
    </source>
</reference>
<feature type="domain" description="DUF4097" evidence="1">
    <location>
        <begin position="54"/>
        <end position="264"/>
    </location>
</feature>
<dbReference type="Proteomes" id="UP001141183">
    <property type="component" value="Unassembled WGS sequence"/>
</dbReference>
<keyword evidence="3" id="KW-1185">Reference proteome</keyword>
<evidence type="ECO:0000313" key="3">
    <source>
        <dbReference type="Proteomes" id="UP001141183"/>
    </source>
</evidence>
<dbReference type="RefSeq" id="WP_008676668.1">
    <property type="nucleotide sequence ID" value="NZ_CABKOG010000003.1"/>
</dbReference>
<comment type="caution">
    <text evidence="2">The sequence shown here is derived from an EMBL/GenBank/DDBJ whole genome shotgun (WGS) entry which is preliminary data.</text>
</comment>
<dbReference type="AlphaFoldDB" id="A0A9X4B2V5"/>
<dbReference type="InterPro" id="IPR025164">
    <property type="entry name" value="Toastrack_DUF4097"/>
</dbReference>
<dbReference type="PROSITE" id="PS51257">
    <property type="entry name" value="PROKAR_LIPOPROTEIN"/>
    <property type="match status" value="1"/>
</dbReference>
<sequence length="265" mass="28479">MKKIFKIFLALSLSVVLVGCSVKFGIESRNNDNYTDSTNYSGESINKVESIEGINKLNIKIEVSNVEIMYYEGKDIEVSGTLGKISKGVTIDKSSDELTINEKSKKSNSIIRDSASDLKIKIPNSYNGNVDLEFGVGEYEVRDLKVDNINVRSGVGEIVIKNISFNKLYLESGVGDVELETKERTGDIDIKGGVGSVDVSLGDVNGNLTFQGGVGDTNISIPSNSPVSIKTDSGLGNANISAKTSGENKYIFDISIGIGEINITN</sequence>
<gene>
    <name evidence="2" type="ORF">NE398_10900</name>
</gene>
<evidence type="ECO:0000259" key="1">
    <source>
        <dbReference type="Pfam" id="PF13349"/>
    </source>
</evidence>
<name>A0A9X4B2V5_9CLOT</name>
<dbReference type="Pfam" id="PF13349">
    <property type="entry name" value="DUF4097"/>
    <property type="match status" value="1"/>
</dbReference>
<evidence type="ECO:0000313" key="2">
    <source>
        <dbReference type="EMBL" id="MDC4240668.1"/>
    </source>
</evidence>